<accession>A0A0A9ADT3</accession>
<protein>
    <submittedName>
        <fullName evidence="1">Uncharacterized protein</fullName>
    </submittedName>
</protein>
<reference evidence="1" key="1">
    <citation type="submission" date="2014-09" db="EMBL/GenBank/DDBJ databases">
        <authorList>
            <person name="Magalhaes I.L.F."/>
            <person name="Oliveira U."/>
            <person name="Santos F.R."/>
            <person name="Vidigal T.H.D.A."/>
            <person name="Brescovit A.D."/>
            <person name="Santos A.J."/>
        </authorList>
    </citation>
    <scope>NUCLEOTIDE SEQUENCE</scope>
    <source>
        <tissue evidence="1">Shoot tissue taken approximately 20 cm above the soil surface</tissue>
    </source>
</reference>
<dbReference type="EMBL" id="GBRH01252648">
    <property type="protein sequence ID" value="JAD45247.1"/>
    <property type="molecule type" value="Transcribed_RNA"/>
</dbReference>
<name>A0A0A9ADT3_ARUDO</name>
<organism evidence="1">
    <name type="scientific">Arundo donax</name>
    <name type="common">Giant reed</name>
    <name type="synonym">Donax arundinaceus</name>
    <dbReference type="NCBI Taxonomy" id="35708"/>
    <lineage>
        <taxon>Eukaryota</taxon>
        <taxon>Viridiplantae</taxon>
        <taxon>Streptophyta</taxon>
        <taxon>Embryophyta</taxon>
        <taxon>Tracheophyta</taxon>
        <taxon>Spermatophyta</taxon>
        <taxon>Magnoliopsida</taxon>
        <taxon>Liliopsida</taxon>
        <taxon>Poales</taxon>
        <taxon>Poaceae</taxon>
        <taxon>PACMAD clade</taxon>
        <taxon>Arundinoideae</taxon>
        <taxon>Arundineae</taxon>
        <taxon>Arundo</taxon>
    </lineage>
</organism>
<reference evidence="1" key="2">
    <citation type="journal article" date="2015" name="Data Brief">
        <title>Shoot transcriptome of the giant reed, Arundo donax.</title>
        <authorList>
            <person name="Barrero R.A."/>
            <person name="Guerrero F.D."/>
            <person name="Moolhuijzen P."/>
            <person name="Goolsby J.A."/>
            <person name="Tidwell J."/>
            <person name="Bellgard S.E."/>
            <person name="Bellgard M.I."/>
        </authorList>
    </citation>
    <scope>NUCLEOTIDE SEQUENCE</scope>
    <source>
        <tissue evidence="1">Shoot tissue taken approximately 20 cm above the soil surface</tissue>
    </source>
</reference>
<evidence type="ECO:0000313" key="1">
    <source>
        <dbReference type="EMBL" id="JAD45247.1"/>
    </source>
</evidence>
<dbReference type="AlphaFoldDB" id="A0A0A9ADT3"/>
<sequence>MVGLFLIFFGDRFVRAPIRALTVLLIA</sequence>
<proteinExistence type="predicted"/>